<protein>
    <submittedName>
        <fullName evidence="1">Uncharacterized protein</fullName>
    </submittedName>
</protein>
<accession>A0A177BV00</accession>
<dbReference type="AlphaFoldDB" id="A0A177BV00"/>
<dbReference type="OrthoDB" id="3943268at2759"/>
<sequence length="162" mass="18086">MLDDSNEDGQASTLLQLLAAFIFEPYVCSPFESRLVHFMAVLGFDTEMGCLRTAKNYAYMIAGVVYCVRVIGVEYLLPSAHREQQGIAEWERFLEMRGNFLADGSYSPMSQLLSLLAYGKYIALNSGNSGSAFWSEDKTIFYPRAATGVSTESHLLGMEYSR</sequence>
<evidence type="ECO:0000313" key="2">
    <source>
        <dbReference type="Proteomes" id="UP000077069"/>
    </source>
</evidence>
<dbReference type="EMBL" id="KV441567">
    <property type="protein sequence ID" value="OAF98551.1"/>
    <property type="molecule type" value="Genomic_DNA"/>
</dbReference>
<dbReference type="STRING" id="1460663.A0A177BV00"/>
<proteinExistence type="predicted"/>
<gene>
    <name evidence="1" type="ORF">CC84DRAFT_1238508</name>
</gene>
<dbReference type="GeneID" id="28767430"/>
<dbReference type="Proteomes" id="UP000077069">
    <property type="component" value="Unassembled WGS sequence"/>
</dbReference>
<dbReference type="InParanoid" id="A0A177BV00"/>
<name>A0A177BV00_9PLEO</name>
<dbReference type="RefSeq" id="XP_018028917.1">
    <property type="nucleotide sequence ID" value="XM_018183944.1"/>
</dbReference>
<evidence type="ECO:0000313" key="1">
    <source>
        <dbReference type="EMBL" id="OAF98551.1"/>
    </source>
</evidence>
<organism evidence="1 2">
    <name type="scientific">Paraphaeosphaeria sporulosa</name>
    <dbReference type="NCBI Taxonomy" id="1460663"/>
    <lineage>
        <taxon>Eukaryota</taxon>
        <taxon>Fungi</taxon>
        <taxon>Dikarya</taxon>
        <taxon>Ascomycota</taxon>
        <taxon>Pezizomycotina</taxon>
        <taxon>Dothideomycetes</taxon>
        <taxon>Pleosporomycetidae</taxon>
        <taxon>Pleosporales</taxon>
        <taxon>Massarineae</taxon>
        <taxon>Didymosphaeriaceae</taxon>
        <taxon>Paraphaeosphaeria</taxon>
    </lineage>
</organism>
<reference evidence="1 2" key="1">
    <citation type="submission" date="2016-05" db="EMBL/GenBank/DDBJ databases">
        <title>Comparative analysis of secretome profiles of manganese(II)-oxidizing ascomycete fungi.</title>
        <authorList>
            <consortium name="DOE Joint Genome Institute"/>
            <person name="Zeiner C.A."/>
            <person name="Purvine S.O."/>
            <person name="Zink E.M."/>
            <person name="Wu S."/>
            <person name="Pasa-Tolic L."/>
            <person name="Chaput D.L."/>
            <person name="Haridas S."/>
            <person name="Grigoriev I.V."/>
            <person name="Santelli C.M."/>
            <person name="Hansel C.M."/>
        </authorList>
    </citation>
    <scope>NUCLEOTIDE SEQUENCE [LARGE SCALE GENOMIC DNA]</scope>
    <source>
        <strain evidence="1 2">AP3s5-JAC2a</strain>
    </source>
</reference>
<keyword evidence="2" id="KW-1185">Reference proteome</keyword>